<accession>A0AAV2ID98</accession>
<dbReference type="Proteomes" id="UP001497497">
    <property type="component" value="Unassembled WGS sequence"/>
</dbReference>
<feature type="non-terminal residue" evidence="1">
    <location>
        <position position="154"/>
    </location>
</feature>
<dbReference type="AlphaFoldDB" id="A0AAV2ID98"/>
<evidence type="ECO:0000313" key="1">
    <source>
        <dbReference type="EMBL" id="CAL1544906.1"/>
    </source>
</evidence>
<dbReference type="EMBL" id="CAXITT010000658">
    <property type="protein sequence ID" value="CAL1544906.1"/>
    <property type="molecule type" value="Genomic_DNA"/>
</dbReference>
<organism evidence="1 2">
    <name type="scientific">Lymnaea stagnalis</name>
    <name type="common">Great pond snail</name>
    <name type="synonym">Helix stagnalis</name>
    <dbReference type="NCBI Taxonomy" id="6523"/>
    <lineage>
        <taxon>Eukaryota</taxon>
        <taxon>Metazoa</taxon>
        <taxon>Spiralia</taxon>
        <taxon>Lophotrochozoa</taxon>
        <taxon>Mollusca</taxon>
        <taxon>Gastropoda</taxon>
        <taxon>Heterobranchia</taxon>
        <taxon>Euthyneura</taxon>
        <taxon>Panpulmonata</taxon>
        <taxon>Hygrophila</taxon>
        <taxon>Lymnaeoidea</taxon>
        <taxon>Lymnaeidae</taxon>
        <taxon>Lymnaea</taxon>
    </lineage>
</organism>
<comment type="caution">
    <text evidence="1">The sequence shown here is derived from an EMBL/GenBank/DDBJ whole genome shotgun (WGS) entry which is preliminary data.</text>
</comment>
<gene>
    <name evidence="1" type="ORF">GSLYS_00018389001</name>
</gene>
<feature type="non-terminal residue" evidence="1">
    <location>
        <position position="1"/>
    </location>
</feature>
<keyword evidence="2" id="KW-1185">Reference proteome</keyword>
<sequence>RDNSYRISKSVTYPTVLGKVEEKLRIDYKDMPGKNAYIRPGNYHVFQYCVTVRSTSWSHIYFKIGDKPNLSYSRGHGKDDPWCPSYPVSTTRGDLYQILIMNYWEIEGPCLMHVNSTGLILDVAELSSSMSKANELPSQPMERVLILVTLSGAA</sequence>
<proteinExistence type="predicted"/>
<reference evidence="1 2" key="1">
    <citation type="submission" date="2024-04" db="EMBL/GenBank/DDBJ databases">
        <authorList>
            <consortium name="Genoscope - CEA"/>
            <person name="William W."/>
        </authorList>
    </citation>
    <scope>NUCLEOTIDE SEQUENCE [LARGE SCALE GENOMIC DNA]</scope>
</reference>
<evidence type="ECO:0000313" key="2">
    <source>
        <dbReference type="Proteomes" id="UP001497497"/>
    </source>
</evidence>
<protein>
    <submittedName>
        <fullName evidence="1">Uncharacterized protein</fullName>
    </submittedName>
</protein>
<name>A0AAV2ID98_LYMST</name>